<dbReference type="EMBL" id="CM001436">
    <property type="protein sequence ID" value="EHQ36171.1"/>
    <property type="molecule type" value="Genomic_DNA"/>
</dbReference>
<proteinExistence type="predicted"/>
<dbReference type="Proteomes" id="UP000005741">
    <property type="component" value="Chromosome"/>
</dbReference>
<accession>H1Z079</accession>
<gene>
    <name evidence="1" type="ORF">Metlim_2087</name>
</gene>
<dbReference type="InterPro" id="IPR007438">
    <property type="entry name" value="DUF488"/>
</dbReference>
<organism evidence="1 2">
    <name type="scientific">Methanoplanus limicola DSM 2279</name>
    <dbReference type="NCBI Taxonomy" id="937775"/>
    <lineage>
        <taxon>Archaea</taxon>
        <taxon>Methanobacteriati</taxon>
        <taxon>Methanobacteriota</taxon>
        <taxon>Stenosarchaea group</taxon>
        <taxon>Methanomicrobia</taxon>
        <taxon>Methanomicrobiales</taxon>
        <taxon>Methanomicrobiaceae</taxon>
        <taxon>Methanoplanus</taxon>
    </lineage>
</organism>
<evidence type="ECO:0008006" key="3">
    <source>
        <dbReference type="Google" id="ProtNLM"/>
    </source>
</evidence>
<dbReference type="PATRIC" id="fig|937775.9.peg.2348"/>
<dbReference type="HOGENOM" id="CLU_962065_0_0_2"/>
<dbReference type="Pfam" id="PF04343">
    <property type="entry name" value="DUF488"/>
    <property type="match status" value="1"/>
</dbReference>
<dbReference type="AlphaFoldDB" id="H1Z079"/>
<evidence type="ECO:0000313" key="2">
    <source>
        <dbReference type="Proteomes" id="UP000005741"/>
    </source>
</evidence>
<name>H1Z079_9EURY</name>
<protein>
    <recommendedName>
        <fullName evidence="3">DUF488 domain-containing protein</fullName>
    </recommendedName>
</protein>
<sequence>MVMIRKNERALLYLIRYFKKINKIELVKRTFLISQASRIYDYIPYKSSPFSFQLYHDLNHLEKNGFIETDDDYVKLISDKFPEPEVGPRRAINYHISVFGEEDGETIRRYVYDNYPFYTIFSKTEKKESYVRDENGILTIGYEGRSVDDFILNLIKNKVSILVDVRKNPFSMKYGFSKKQISGYSEEIGIEYIHIPGLGIESSKRKNLKPEDYAALFSEYESDLINRENELGILRKLGKDKKIALMCFEKDSNFCHRGVIGKKLHSDGFCVENV</sequence>
<dbReference type="InParanoid" id="H1Z079"/>
<keyword evidence="2" id="KW-1185">Reference proteome</keyword>
<evidence type="ECO:0000313" key="1">
    <source>
        <dbReference type="EMBL" id="EHQ36171.1"/>
    </source>
</evidence>
<dbReference type="PANTHER" id="PTHR39337:SF1">
    <property type="entry name" value="BLR5642 PROTEIN"/>
    <property type="match status" value="1"/>
</dbReference>
<dbReference type="PANTHER" id="PTHR39337">
    <property type="entry name" value="BLR5642 PROTEIN"/>
    <property type="match status" value="1"/>
</dbReference>
<reference evidence="1 2" key="1">
    <citation type="submission" date="2011-10" db="EMBL/GenBank/DDBJ databases">
        <title>The Improved High-Quality Draft genome of Methanoplanus limicola DSM 2279.</title>
        <authorList>
            <consortium name="US DOE Joint Genome Institute (JGI-PGF)"/>
            <person name="Lucas S."/>
            <person name="Copeland A."/>
            <person name="Lapidus A."/>
            <person name="Glavina del Rio T."/>
            <person name="Dalin E."/>
            <person name="Tice H."/>
            <person name="Bruce D."/>
            <person name="Goodwin L."/>
            <person name="Pitluck S."/>
            <person name="Peters L."/>
            <person name="Mikhailova N."/>
            <person name="Lu M."/>
            <person name="Kyrpides N."/>
            <person name="Mavromatis K."/>
            <person name="Ivanova N."/>
            <person name="Markowitz V."/>
            <person name="Cheng J.-F."/>
            <person name="Hugenholtz P."/>
            <person name="Woyke T."/>
            <person name="Wu D."/>
            <person name="Wirth R."/>
            <person name="Brambilla E.-M."/>
            <person name="Klenk H.-P."/>
            <person name="Eisen J.A."/>
        </authorList>
    </citation>
    <scope>NUCLEOTIDE SEQUENCE [LARGE SCALE GENOMIC DNA]</scope>
    <source>
        <strain evidence="1 2">DSM 2279</strain>
    </source>
</reference>